<gene>
    <name evidence="2" type="ORF">GGR95_003180</name>
</gene>
<proteinExistence type="predicted"/>
<dbReference type="AlphaFoldDB" id="A0A7W6H357"/>
<evidence type="ECO:0000313" key="2">
    <source>
        <dbReference type="EMBL" id="MBB3995524.1"/>
    </source>
</evidence>
<evidence type="ECO:0008006" key="4">
    <source>
        <dbReference type="Google" id="ProtNLM"/>
    </source>
</evidence>
<dbReference type="Proteomes" id="UP000530268">
    <property type="component" value="Unassembled WGS sequence"/>
</dbReference>
<dbReference type="EMBL" id="JACIEI010000015">
    <property type="protein sequence ID" value="MBB3995524.1"/>
    <property type="molecule type" value="Genomic_DNA"/>
</dbReference>
<evidence type="ECO:0000313" key="3">
    <source>
        <dbReference type="Proteomes" id="UP000530268"/>
    </source>
</evidence>
<protein>
    <recommendedName>
        <fullName evidence="4">Outer membrane protein beta-barrel domain-containing protein</fullName>
    </recommendedName>
</protein>
<comment type="caution">
    <text evidence="2">The sequence shown here is derived from an EMBL/GenBank/DDBJ whole genome shotgun (WGS) entry which is preliminary data.</text>
</comment>
<feature type="chain" id="PRO_5031531896" description="Outer membrane protein beta-barrel domain-containing protein" evidence="1">
    <location>
        <begin position="27"/>
        <end position="223"/>
    </location>
</feature>
<keyword evidence="3" id="KW-1185">Reference proteome</keyword>
<name>A0A7W6H357_9RHOB</name>
<evidence type="ECO:0000256" key="1">
    <source>
        <dbReference type="SAM" id="SignalP"/>
    </source>
</evidence>
<sequence length="223" mass="23792">MFRSGLSTLSCASILWVLAYSGAATAGAWPRGEGKSFLSFSIDQGLSSDGSPYASLFYEYGVNERLTLGIDAGRNLTSGNQFSIAFARSSFSKGPNQFAYELGVGTDKNGGETKAALRPGLSWGRGYTASWGDGWLGVESTYMFLEDGSGLGKLDSTFGVNNANGALTIIQLQYSKRSDQDSSIAIAPSYVFEARPNVYIETGIAYQFSSSTASVKLGIWSQF</sequence>
<accession>A0A7W6H357</accession>
<reference evidence="2 3" key="1">
    <citation type="submission" date="2020-08" db="EMBL/GenBank/DDBJ databases">
        <title>Genomic Encyclopedia of Type Strains, Phase IV (KMG-IV): sequencing the most valuable type-strain genomes for metagenomic binning, comparative biology and taxonomic classification.</title>
        <authorList>
            <person name="Goeker M."/>
        </authorList>
    </citation>
    <scope>NUCLEOTIDE SEQUENCE [LARGE SCALE GENOMIC DNA]</scope>
    <source>
        <strain evidence="2 3">DSM 102234</strain>
    </source>
</reference>
<keyword evidence="1" id="KW-0732">Signal</keyword>
<organism evidence="2 3">
    <name type="scientific">Sulfitobacter undariae</name>
    <dbReference type="NCBI Taxonomy" id="1563671"/>
    <lineage>
        <taxon>Bacteria</taxon>
        <taxon>Pseudomonadati</taxon>
        <taxon>Pseudomonadota</taxon>
        <taxon>Alphaproteobacteria</taxon>
        <taxon>Rhodobacterales</taxon>
        <taxon>Roseobacteraceae</taxon>
        <taxon>Sulfitobacter</taxon>
    </lineage>
</organism>
<feature type="signal peptide" evidence="1">
    <location>
        <begin position="1"/>
        <end position="26"/>
    </location>
</feature>